<reference evidence="1" key="2">
    <citation type="journal article" date="2015" name="Fish Shellfish Immunol.">
        <title>Early steps in the European eel (Anguilla anguilla)-Vibrio vulnificus interaction in the gills: Role of the RtxA13 toxin.</title>
        <authorList>
            <person name="Callol A."/>
            <person name="Pajuelo D."/>
            <person name="Ebbesson L."/>
            <person name="Teles M."/>
            <person name="MacKenzie S."/>
            <person name="Amaro C."/>
        </authorList>
    </citation>
    <scope>NUCLEOTIDE SEQUENCE</scope>
</reference>
<proteinExistence type="predicted"/>
<reference evidence="1" key="1">
    <citation type="submission" date="2014-11" db="EMBL/GenBank/DDBJ databases">
        <authorList>
            <person name="Amaro Gonzalez C."/>
        </authorList>
    </citation>
    <scope>NUCLEOTIDE SEQUENCE</scope>
</reference>
<protein>
    <submittedName>
        <fullName evidence="1">Uncharacterized protein</fullName>
    </submittedName>
</protein>
<dbReference type="EMBL" id="GBXM01029405">
    <property type="protein sequence ID" value="JAH79172.1"/>
    <property type="molecule type" value="Transcribed_RNA"/>
</dbReference>
<organism evidence="1">
    <name type="scientific">Anguilla anguilla</name>
    <name type="common">European freshwater eel</name>
    <name type="synonym">Muraena anguilla</name>
    <dbReference type="NCBI Taxonomy" id="7936"/>
    <lineage>
        <taxon>Eukaryota</taxon>
        <taxon>Metazoa</taxon>
        <taxon>Chordata</taxon>
        <taxon>Craniata</taxon>
        <taxon>Vertebrata</taxon>
        <taxon>Euteleostomi</taxon>
        <taxon>Actinopterygii</taxon>
        <taxon>Neopterygii</taxon>
        <taxon>Teleostei</taxon>
        <taxon>Anguilliformes</taxon>
        <taxon>Anguillidae</taxon>
        <taxon>Anguilla</taxon>
    </lineage>
</organism>
<name>A0A0E9VM74_ANGAN</name>
<accession>A0A0E9VM74</accession>
<sequence length="18" mass="2222">MTHEPLKPYHCTRLPRNK</sequence>
<dbReference type="AlphaFoldDB" id="A0A0E9VM74"/>
<evidence type="ECO:0000313" key="1">
    <source>
        <dbReference type="EMBL" id="JAH79172.1"/>
    </source>
</evidence>